<dbReference type="Proteomes" id="UP000318538">
    <property type="component" value="Chromosome"/>
</dbReference>
<proteinExistence type="predicted"/>
<keyword evidence="2" id="KW-0963">Cytoplasm</keyword>
<dbReference type="Pfam" id="PF01814">
    <property type="entry name" value="Hemerythrin"/>
    <property type="match status" value="1"/>
</dbReference>
<dbReference type="PANTHER" id="PTHR36438:SF1">
    <property type="entry name" value="IRON-SULFUR CLUSTER REPAIR PROTEIN YTFE"/>
    <property type="match status" value="1"/>
</dbReference>
<organism evidence="6 7">
    <name type="scientific">Rubripirellula lacrimiformis</name>
    <dbReference type="NCBI Taxonomy" id="1930273"/>
    <lineage>
        <taxon>Bacteria</taxon>
        <taxon>Pseudomonadati</taxon>
        <taxon>Planctomycetota</taxon>
        <taxon>Planctomycetia</taxon>
        <taxon>Pirellulales</taxon>
        <taxon>Pirellulaceae</taxon>
        <taxon>Rubripirellula</taxon>
    </lineage>
</organism>
<comment type="subcellular location">
    <subcellularLocation>
        <location evidence="1">Cytoplasm</location>
    </subcellularLocation>
</comment>
<evidence type="ECO:0000256" key="1">
    <source>
        <dbReference type="ARBA" id="ARBA00004496"/>
    </source>
</evidence>
<keyword evidence="7" id="KW-1185">Reference proteome</keyword>
<accession>A0A517ND21</accession>
<protein>
    <submittedName>
        <fullName evidence="6">Iron-sulfur cluster repair protein YtfE</fullName>
    </submittedName>
</protein>
<dbReference type="NCBIfam" id="TIGR03652">
    <property type="entry name" value="FeS_repair_RIC"/>
    <property type="match status" value="1"/>
</dbReference>
<gene>
    <name evidence="6" type="primary">ytfE_3</name>
    <name evidence="6" type="ORF">K227x_34270</name>
</gene>
<dbReference type="InterPro" id="IPR019903">
    <property type="entry name" value="RIC_family"/>
</dbReference>
<evidence type="ECO:0000313" key="6">
    <source>
        <dbReference type="EMBL" id="QDT05029.1"/>
    </source>
</evidence>
<evidence type="ECO:0000256" key="2">
    <source>
        <dbReference type="ARBA" id="ARBA00022490"/>
    </source>
</evidence>
<dbReference type="RefSeq" id="WP_145170922.1">
    <property type="nucleotide sequence ID" value="NZ_CP036525.1"/>
</dbReference>
<sequence>MVTLDPEQSVGDFVRQKPSRARVFESRKIDYCCGGKISLNRACEKRGIDVDEVLQAIQMNDQQADIDTLVDVNAMGLTELADHIESTHHAYLREELPRLDFMTEKVSRVHGDKDDRLFRMREAFVALKAELEPHMLEEERVLFPIVRQIDAATGMSDDGCRSVTDQIRQMEHQHDQAGDALAILNESTDGYTPPDWACNTYRAMLDSLAQLERDMHQHIHKENNVLFMKAIELGKHASV</sequence>
<reference evidence="6 7" key="1">
    <citation type="submission" date="2019-02" db="EMBL/GenBank/DDBJ databases">
        <title>Deep-cultivation of Planctomycetes and their phenomic and genomic characterization uncovers novel biology.</title>
        <authorList>
            <person name="Wiegand S."/>
            <person name="Jogler M."/>
            <person name="Boedeker C."/>
            <person name="Pinto D."/>
            <person name="Vollmers J."/>
            <person name="Rivas-Marin E."/>
            <person name="Kohn T."/>
            <person name="Peeters S.H."/>
            <person name="Heuer A."/>
            <person name="Rast P."/>
            <person name="Oberbeckmann S."/>
            <person name="Bunk B."/>
            <person name="Jeske O."/>
            <person name="Meyerdierks A."/>
            <person name="Storesund J.E."/>
            <person name="Kallscheuer N."/>
            <person name="Luecker S."/>
            <person name="Lage O.M."/>
            <person name="Pohl T."/>
            <person name="Merkel B.J."/>
            <person name="Hornburger P."/>
            <person name="Mueller R.-W."/>
            <person name="Bruemmer F."/>
            <person name="Labrenz M."/>
            <person name="Spormann A.M."/>
            <person name="Op den Camp H."/>
            <person name="Overmann J."/>
            <person name="Amann R."/>
            <person name="Jetten M.S.M."/>
            <person name="Mascher T."/>
            <person name="Medema M.H."/>
            <person name="Devos D.P."/>
            <person name="Kaster A.-K."/>
            <person name="Ovreas L."/>
            <person name="Rohde M."/>
            <person name="Galperin M.Y."/>
            <person name="Jogler C."/>
        </authorList>
    </citation>
    <scope>NUCLEOTIDE SEQUENCE [LARGE SCALE GENOMIC DNA]</scope>
    <source>
        <strain evidence="6 7">K22_7</strain>
    </source>
</reference>
<dbReference type="PANTHER" id="PTHR36438">
    <property type="entry name" value="IRON-SULFUR CLUSTER REPAIR PROTEIN YTFE"/>
    <property type="match status" value="1"/>
</dbReference>
<feature type="domain" description="Hemerythrin-like" evidence="5">
    <location>
        <begin position="86"/>
        <end position="229"/>
    </location>
</feature>
<dbReference type="AlphaFoldDB" id="A0A517ND21"/>
<keyword evidence="4" id="KW-0408">Iron</keyword>
<dbReference type="GO" id="GO:0046872">
    <property type="term" value="F:metal ion binding"/>
    <property type="evidence" value="ECO:0007669"/>
    <property type="project" value="UniProtKB-KW"/>
</dbReference>
<evidence type="ECO:0000259" key="5">
    <source>
        <dbReference type="Pfam" id="PF01814"/>
    </source>
</evidence>
<evidence type="ECO:0000313" key="7">
    <source>
        <dbReference type="Proteomes" id="UP000318538"/>
    </source>
</evidence>
<dbReference type="OrthoDB" id="9797132at2"/>
<dbReference type="InterPro" id="IPR012312">
    <property type="entry name" value="Hemerythrin-like"/>
</dbReference>
<dbReference type="Pfam" id="PF04405">
    <property type="entry name" value="ScdA_N"/>
    <property type="match status" value="1"/>
</dbReference>
<dbReference type="Gene3D" id="1.20.120.520">
    <property type="entry name" value="nmb1532 protein domain like"/>
    <property type="match status" value="1"/>
</dbReference>
<dbReference type="KEGG" id="rlc:K227x_34270"/>
<evidence type="ECO:0000256" key="4">
    <source>
        <dbReference type="ARBA" id="ARBA00023004"/>
    </source>
</evidence>
<name>A0A517ND21_9BACT</name>
<dbReference type="GO" id="GO:0005737">
    <property type="term" value="C:cytoplasm"/>
    <property type="evidence" value="ECO:0007669"/>
    <property type="project" value="UniProtKB-SubCell"/>
</dbReference>
<evidence type="ECO:0000256" key="3">
    <source>
        <dbReference type="ARBA" id="ARBA00022723"/>
    </source>
</evidence>
<keyword evidence="3" id="KW-0479">Metal-binding</keyword>
<dbReference type="EMBL" id="CP036525">
    <property type="protein sequence ID" value="QDT05029.1"/>
    <property type="molecule type" value="Genomic_DNA"/>
</dbReference>